<dbReference type="GO" id="GO:0009267">
    <property type="term" value="P:cellular response to starvation"/>
    <property type="evidence" value="ECO:0007669"/>
    <property type="project" value="TreeGrafter"/>
</dbReference>
<evidence type="ECO:0000259" key="6">
    <source>
        <dbReference type="PROSITE" id="PS50879"/>
    </source>
</evidence>
<sequence length="2478" mass="274080">MASWNTFSRSPGPSARPRRSLHPEAAPDEQDWRVPAFFRQGRHLGKIEGEPVQRECWRMKERMKTVSVALVLCLNIDVDPPDVLKTSPCARMETWIDPRTTTRAPRAMDLIAANLQAQYQRWQPKARYKHSLDPTTDDVKKLCTSLRRNAKEERILFHYNGHGVPRPTSNGEIWVFNRNYSQYIPLSIYELQTWMGAPSIYVYDCSSAGQIVDSFNLFASQRQAENHAASEGGTASLSSCIQLAACGAKEILPQHPDLPADLFTCCLTTPIRMALRWFVIGRQSQLVTGVTVDDLDKIPGQLTDRRTMLGELNWIFTAITDTIAWNTLPRDVFQRLFRQDLLVASLFRNFLLAERIMKSYDCTPVSHPFLPSTHKHGMWASWDLAVDVCLLQLPAIIRENRQTYNHSTFFEEELTAFQVWLRFGVDVKQPPEQLPIVLQVLLSQVHRVRALDLLSRFLDLGSWAVNQALSVGIFPYVLKLLQASARELRPLLVIIWAKIMALDPACQVDLVRDNGHRYFLDVLADPHMPAEHRTMAAFVLATMVRDYRAGQQVALQGSLIPYCVEQMDDPSPLLRSWLAITLGHLWLHNDQARWSGVRDMAHDKLLALLEDEVPELLYLPARHSTYSTDSTSATPADRPRSRGSVRLTKSSGIDERVDRFSLDGFPSSPDTFILGDVNGHHPDWDAACLEPDDTGEKIAGWLERSRWTALNNGEPTRAGYGTGPLTAPDVALCHQNLALRSSWSIGSDLGSDHLPQVVQTTTSGARPRRIRKTRWSWQKADWTQFTSGCEAAFSALPPDLPTITLAERVATIIMSESTRAIPRGARADPKPWACDPELIDAISARRAARAEMTSNLCPATRERWKAAKKAAAAAEESARTRTFRDFVSTELNRPSSIGRVSKILRRMEGAVPESRPGQAISGDCGKLAIEDRAKANAFVRTYAAVSKQVRCPKRDRPVKKELVSLRDNGCTCLDTKEEACAPFSMKEMEAQIRVLKSRKAPGPDQVCTEHLRHLGPTAKAVLLRLINQTWADATIPSAWRRATIIPILKTGKNPQSVTSYRPIALTSHVAKLAERMVGARLSQIAEARNLIPAEQVGFRRGRSVEENLGRLVQTVQDGWNRPRPAGRPTEGKTAEKFALVAYDFSRAYDKIDHRMLQLKLLRLQLPLCMVNWIFQFLRDRRARVEVNGCLSEERPFRAGLPQGSVLAPTLYTLWSADLVSDLRSVPGTSVFMYADDTATLSGSCRMETARERAQIAADTMVRWANRWKMVIAGEKTQALVLSQWSHDAKDFQIKVAGTSVKGSPHLRLLGVTFDRLLHFGEHCKNLRRKVKPRTAQLRKLTGRSWGLQEAQLRTVANGYVRGALEYAAAAWLPAASEAHVELIERELRAAARAVTGCTASTPTAPLMAEAGIPPARVRCPALAARMVGLAASLPGDDPLHAVGEMHVAPRLRTTTGWRDVGHRALAWTGAADVKVEGRPTKTIPPWDHHGEAVTFCLDVGPGGQRAAPAHIRRGAAEATLEHLPPRATWIWSDGSAEGGVSQGGGGATITFPSGETREVRVPAGQLCSSTRAELCALKAALNAIRDADADIADDPIVICTDSQAALRMLESGASSQTTHLGISIWEDLLALSSRGSPIRLQWVPAHCGLRENERADELAKEASGLPQEAAATDVRTLTKAVARCASHRWRQEWPSSFFKDIMRDRLPAPLNNLDRDAAVNVHQLRAGHWGRSEQYLHRIGRRPIPTCQQCNLKACPAARCIVCREGADTPEHVLLRCPCLAGARLRLTGNIHIRPEQLKDGELVRTAAVYAVYDAPVRIVTPLYCVCAAPARCVTPLTPRQVRTAAVYALGTFMNAVVERTEHANTVDHSVMMALLKHSVGDGSPMVRRELISTFSSFVQQFESKFVSLAVQEDEQAAALREQASQGRSGASYLTVTGASGSSRSPQPFKRVNSASSLSGINSPNSKQRTSVSTHMSLSFGSVYWKVWHALLELSADPDYQVADMVRKLTQQIILKAGNQGKLSSSTHDVGGISPQRSPSEPRSPGWSPLHRPASRSSADTARSENTRREIPLKTRFIEWMDRFYARPLNLFTEYNDSAEDDDETYNKECRFVENARVRAEGDRDCGRLHQDKLDTQLSVLKHGVPPALMKFSPYTTQLVVADKNRFCVVDYTKGQSITQHVNHLPSRCSQTRISGLEFINPHYQTLLLVAADDGSVRVWSDYAEPGLRTPHCVTSWSVLDSGIKPSSAGSSRSQSLVVTWVQSSGRLVAGEHKQLHVWDLQSERRLAELAVGTDSTVTTLASNDNEPHLAVAGCTLLYKPHLAVAGCASGVVALFDTRLSGQASRVGLWREHQSFVVTSELRTVGGNTTAVTGDQKGEVRLWDARRPTSVRSFATLSDDVMTMAVHPTADLLACGSAHQHISLFTLTGEALNSIRYHDGFMGHRIGPVSYLAFHPVRVALAAGSSDSLVSVYGLSRS</sequence>
<organism evidence="7 8">
    <name type="scientific">Amphibalanus amphitrite</name>
    <name type="common">Striped barnacle</name>
    <name type="synonym">Balanus amphitrite</name>
    <dbReference type="NCBI Taxonomy" id="1232801"/>
    <lineage>
        <taxon>Eukaryota</taxon>
        <taxon>Metazoa</taxon>
        <taxon>Ecdysozoa</taxon>
        <taxon>Arthropoda</taxon>
        <taxon>Crustacea</taxon>
        <taxon>Multicrustacea</taxon>
        <taxon>Cirripedia</taxon>
        <taxon>Thoracica</taxon>
        <taxon>Thoracicalcarea</taxon>
        <taxon>Balanomorpha</taxon>
        <taxon>Balanoidea</taxon>
        <taxon>Balanidae</taxon>
        <taxon>Amphibalaninae</taxon>
        <taxon>Amphibalanus</taxon>
    </lineage>
</organism>
<keyword evidence="3" id="KW-0677">Repeat</keyword>
<dbReference type="PROSITE" id="PS50879">
    <property type="entry name" value="RNASE_H_1"/>
    <property type="match status" value="1"/>
</dbReference>
<feature type="region of interest" description="Disordered" evidence="4">
    <location>
        <begin position="2020"/>
        <end position="2068"/>
    </location>
</feature>
<feature type="compositionally biased region" description="Low complexity" evidence="4">
    <location>
        <begin position="2034"/>
        <end position="2045"/>
    </location>
</feature>
<evidence type="ECO:0000256" key="1">
    <source>
        <dbReference type="ARBA" id="ARBA00009257"/>
    </source>
</evidence>
<feature type="domain" description="RNase H type-1" evidence="6">
    <location>
        <begin position="1524"/>
        <end position="1664"/>
    </location>
</feature>
<dbReference type="InterPro" id="IPR036322">
    <property type="entry name" value="WD40_repeat_dom_sf"/>
</dbReference>
<name>A0A6A4WI14_AMPAM</name>
<dbReference type="InterPro" id="IPR029347">
    <property type="entry name" value="Raptor_N"/>
</dbReference>
<dbReference type="InterPro" id="IPR015943">
    <property type="entry name" value="WD40/YVTN_repeat-like_dom_sf"/>
</dbReference>
<dbReference type="GO" id="GO:0005737">
    <property type="term" value="C:cytoplasm"/>
    <property type="evidence" value="ECO:0007669"/>
    <property type="project" value="TreeGrafter"/>
</dbReference>
<comment type="similarity">
    <text evidence="1">Belongs to the WD repeat RAPTOR family.</text>
</comment>
<dbReference type="PROSITE" id="PS50878">
    <property type="entry name" value="RT_POL"/>
    <property type="match status" value="1"/>
</dbReference>
<dbReference type="Proteomes" id="UP000440578">
    <property type="component" value="Unassembled WGS sequence"/>
</dbReference>
<dbReference type="InterPro" id="IPR036397">
    <property type="entry name" value="RNaseH_sf"/>
</dbReference>
<dbReference type="InterPro" id="IPR043502">
    <property type="entry name" value="DNA/RNA_pol_sf"/>
</dbReference>
<dbReference type="PRINTS" id="PR01547">
    <property type="entry name" value="YEAST176DUF"/>
</dbReference>
<dbReference type="InterPro" id="IPR004083">
    <property type="entry name" value="Raptor"/>
</dbReference>
<dbReference type="PANTHER" id="PTHR12848:SF16">
    <property type="entry name" value="REGULATORY-ASSOCIATED PROTEIN OF MTOR"/>
    <property type="match status" value="1"/>
</dbReference>
<dbReference type="EMBL" id="VIIS01000601">
    <property type="protein sequence ID" value="KAF0307126.1"/>
    <property type="molecule type" value="Genomic_DNA"/>
</dbReference>
<dbReference type="SMART" id="SM01302">
    <property type="entry name" value="Raptor_N"/>
    <property type="match status" value="1"/>
</dbReference>
<feature type="compositionally biased region" description="Polar residues" evidence="4">
    <location>
        <begin position="625"/>
        <end position="634"/>
    </location>
</feature>
<dbReference type="GO" id="GO:0030674">
    <property type="term" value="F:protein-macromolecule adaptor activity"/>
    <property type="evidence" value="ECO:0007669"/>
    <property type="project" value="TreeGrafter"/>
</dbReference>
<dbReference type="Pfam" id="PF00078">
    <property type="entry name" value="RVT_1"/>
    <property type="match status" value="1"/>
</dbReference>
<feature type="region of interest" description="Disordered" evidence="4">
    <location>
        <begin position="1"/>
        <end position="27"/>
    </location>
</feature>
<feature type="region of interest" description="Disordered" evidence="4">
    <location>
        <begin position="625"/>
        <end position="649"/>
    </location>
</feature>
<reference evidence="7 8" key="1">
    <citation type="submission" date="2019-07" db="EMBL/GenBank/DDBJ databases">
        <title>Draft genome assembly of a fouling barnacle, Amphibalanus amphitrite (Darwin, 1854): The first reference genome for Thecostraca.</title>
        <authorList>
            <person name="Kim W."/>
        </authorList>
    </citation>
    <scope>NUCLEOTIDE SEQUENCE [LARGE SCALE GENOMIC DNA]</scope>
    <source>
        <strain evidence="7">SNU_AA5</strain>
        <tissue evidence="7">Soma without cirri and trophi</tissue>
    </source>
</reference>
<dbReference type="InterPro" id="IPR016024">
    <property type="entry name" value="ARM-type_fold"/>
</dbReference>
<dbReference type="GO" id="GO:0003676">
    <property type="term" value="F:nucleic acid binding"/>
    <property type="evidence" value="ECO:0007669"/>
    <property type="project" value="InterPro"/>
</dbReference>
<protein>
    <submittedName>
        <fullName evidence="7">Regulatory-associated protein of mTOR</fullName>
    </submittedName>
</protein>
<dbReference type="Pfam" id="PF14538">
    <property type="entry name" value="Raptor_N"/>
    <property type="match status" value="1"/>
</dbReference>
<dbReference type="GO" id="GO:0010506">
    <property type="term" value="P:regulation of autophagy"/>
    <property type="evidence" value="ECO:0007669"/>
    <property type="project" value="TreeGrafter"/>
</dbReference>
<feature type="compositionally biased region" description="Polar residues" evidence="4">
    <location>
        <begin position="1935"/>
        <end position="1946"/>
    </location>
</feature>
<dbReference type="Pfam" id="PF14529">
    <property type="entry name" value="Exo_endo_phos_2"/>
    <property type="match status" value="1"/>
</dbReference>
<dbReference type="SUPFAM" id="SSF56672">
    <property type="entry name" value="DNA/RNA polymerases"/>
    <property type="match status" value="1"/>
</dbReference>
<proteinExistence type="inferred from homology"/>
<dbReference type="Gene3D" id="3.60.10.10">
    <property type="entry name" value="Endonuclease/exonuclease/phosphatase"/>
    <property type="match status" value="1"/>
</dbReference>
<dbReference type="PANTHER" id="PTHR12848">
    <property type="entry name" value="REGULATORY-ASSOCIATED PROTEIN OF MTOR"/>
    <property type="match status" value="1"/>
</dbReference>
<evidence type="ECO:0000313" key="8">
    <source>
        <dbReference type="Proteomes" id="UP000440578"/>
    </source>
</evidence>
<feature type="compositionally biased region" description="Polar residues" evidence="4">
    <location>
        <begin position="1953"/>
        <end position="1969"/>
    </location>
</feature>
<evidence type="ECO:0000259" key="5">
    <source>
        <dbReference type="PROSITE" id="PS50878"/>
    </source>
</evidence>
<gene>
    <name evidence="7" type="primary">RPTOR_1</name>
    <name evidence="7" type="ORF">FJT64_021475</name>
</gene>
<accession>A0A6A4WI14</accession>
<dbReference type="InterPro" id="IPR002156">
    <property type="entry name" value="RNaseH_domain"/>
</dbReference>
<dbReference type="InterPro" id="IPR011989">
    <property type="entry name" value="ARM-like"/>
</dbReference>
<dbReference type="InterPro" id="IPR012337">
    <property type="entry name" value="RNaseH-like_sf"/>
</dbReference>
<dbReference type="GO" id="GO:0030307">
    <property type="term" value="P:positive regulation of cell growth"/>
    <property type="evidence" value="ECO:0007669"/>
    <property type="project" value="TreeGrafter"/>
</dbReference>
<dbReference type="Pfam" id="PF00075">
    <property type="entry name" value="RNase_H"/>
    <property type="match status" value="1"/>
</dbReference>
<dbReference type="EMBL" id="VIIS01000601">
    <property type="protein sequence ID" value="KAF0307125.1"/>
    <property type="molecule type" value="Genomic_DNA"/>
</dbReference>
<dbReference type="InterPro" id="IPR000477">
    <property type="entry name" value="RT_dom"/>
</dbReference>
<dbReference type="SUPFAM" id="SSF53098">
    <property type="entry name" value="Ribonuclease H-like"/>
    <property type="match status" value="1"/>
</dbReference>
<dbReference type="SUPFAM" id="SSF48371">
    <property type="entry name" value="ARM repeat"/>
    <property type="match status" value="1"/>
</dbReference>
<dbReference type="SMART" id="SM00320">
    <property type="entry name" value="WD40"/>
    <property type="match status" value="6"/>
</dbReference>
<evidence type="ECO:0000256" key="4">
    <source>
        <dbReference type="SAM" id="MobiDB-lite"/>
    </source>
</evidence>
<comment type="caution">
    <text evidence="7">The sequence shown here is derived from an EMBL/GenBank/DDBJ whole genome shotgun (WGS) entry which is preliminary data.</text>
</comment>
<feature type="domain" description="Reverse transcriptase" evidence="5">
    <location>
        <begin position="1028"/>
        <end position="1313"/>
    </location>
</feature>
<feature type="region of interest" description="Disordered" evidence="4">
    <location>
        <begin position="1935"/>
        <end position="1969"/>
    </location>
</feature>
<dbReference type="Gene3D" id="1.25.10.10">
    <property type="entry name" value="Leucine-rich Repeat Variant"/>
    <property type="match status" value="1"/>
</dbReference>
<dbReference type="CDD" id="cd09276">
    <property type="entry name" value="Rnase_HI_RT_non_LTR"/>
    <property type="match status" value="1"/>
</dbReference>
<evidence type="ECO:0000313" key="7">
    <source>
        <dbReference type="EMBL" id="KAF0307126.1"/>
    </source>
</evidence>
<evidence type="ECO:0000256" key="2">
    <source>
        <dbReference type="ARBA" id="ARBA00022574"/>
    </source>
</evidence>
<dbReference type="InterPro" id="IPR005135">
    <property type="entry name" value="Endo/exonuclease/phosphatase"/>
</dbReference>
<evidence type="ECO:0000256" key="3">
    <source>
        <dbReference type="ARBA" id="ARBA00022737"/>
    </source>
</evidence>
<dbReference type="Gene3D" id="2.130.10.10">
    <property type="entry name" value="YVTN repeat-like/Quinoprotein amine dehydrogenase"/>
    <property type="match status" value="2"/>
</dbReference>
<dbReference type="InterPro" id="IPR036691">
    <property type="entry name" value="Endo/exonu/phosph_ase_sf"/>
</dbReference>
<dbReference type="GO" id="GO:0031931">
    <property type="term" value="C:TORC1 complex"/>
    <property type="evidence" value="ECO:0007669"/>
    <property type="project" value="InterPro"/>
</dbReference>
<dbReference type="GO" id="GO:0071897">
    <property type="term" value="P:DNA biosynthetic process"/>
    <property type="evidence" value="ECO:0007669"/>
    <property type="project" value="UniProtKB-ARBA"/>
</dbReference>
<dbReference type="Gene3D" id="3.30.420.10">
    <property type="entry name" value="Ribonuclease H-like superfamily/Ribonuclease H"/>
    <property type="match status" value="1"/>
</dbReference>
<dbReference type="GO" id="GO:0071230">
    <property type="term" value="P:cellular response to amino acid stimulus"/>
    <property type="evidence" value="ECO:0007669"/>
    <property type="project" value="TreeGrafter"/>
</dbReference>
<keyword evidence="2" id="KW-0853">WD repeat</keyword>
<dbReference type="CDD" id="cd01650">
    <property type="entry name" value="RT_nLTR_like"/>
    <property type="match status" value="1"/>
</dbReference>
<dbReference type="OrthoDB" id="6369833at2759"/>
<dbReference type="InterPro" id="IPR001680">
    <property type="entry name" value="WD40_rpt"/>
</dbReference>
<dbReference type="GO" id="GO:0004523">
    <property type="term" value="F:RNA-DNA hybrid ribonuclease activity"/>
    <property type="evidence" value="ECO:0007669"/>
    <property type="project" value="InterPro"/>
</dbReference>
<keyword evidence="8" id="KW-1185">Reference proteome</keyword>
<dbReference type="GO" id="GO:0038202">
    <property type="term" value="P:TORC1 signaling"/>
    <property type="evidence" value="ECO:0007669"/>
    <property type="project" value="TreeGrafter"/>
</dbReference>
<dbReference type="GO" id="GO:0042575">
    <property type="term" value="C:DNA polymerase complex"/>
    <property type="evidence" value="ECO:0007669"/>
    <property type="project" value="UniProtKB-ARBA"/>
</dbReference>
<dbReference type="SUPFAM" id="SSF56219">
    <property type="entry name" value="DNase I-like"/>
    <property type="match status" value="1"/>
</dbReference>
<dbReference type="SUPFAM" id="SSF50978">
    <property type="entry name" value="WD40 repeat-like"/>
    <property type="match status" value="1"/>
</dbReference>